<dbReference type="GO" id="GO:1990904">
    <property type="term" value="C:ribonucleoprotein complex"/>
    <property type="evidence" value="ECO:0007669"/>
    <property type="project" value="UniProtKB-KW"/>
</dbReference>
<sequence length="145" mass="17198">IQHFEIIARKLPSNSSEKPPLFRMNIFAPNKVIARSRFWYFMSRINKLKKANGEIVSMKEVKETNPEKVKNFGVWLRYNSRSNIRNMYKEYRDVTVSGAVKQMYDEMASRHMARFFSIHVRKAEQVVEPKREHIVTFSAPDVQFP</sequence>
<dbReference type="InterPro" id="IPR023573">
    <property type="entry name" value="Ribosomal_eL20_dom"/>
</dbReference>
<dbReference type="GO" id="GO:0006412">
    <property type="term" value="P:translation"/>
    <property type="evidence" value="ECO:0007669"/>
    <property type="project" value="InterPro"/>
</dbReference>
<evidence type="ECO:0000259" key="4">
    <source>
        <dbReference type="Pfam" id="PF01775"/>
    </source>
</evidence>
<keyword evidence="2" id="KW-0689">Ribosomal protein</keyword>
<evidence type="ECO:0000256" key="3">
    <source>
        <dbReference type="ARBA" id="ARBA00023274"/>
    </source>
</evidence>
<keyword evidence="3" id="KW-0687">Ribonucleoprotein</keyword>
<dbReference type="GO" id="GO:0003735">
    <property type="term" value="F:structural constituent of ribosome"/>
    <property type="evidence" value="ECO:0007669"/>
    <property type="project" value="InterPro"/>
</dbReference>
<name>D2VII0_NAEGR</name>
<evidence type="ECO:0000313" key="5">
    <source>
        <dbReference type="EMBL" id="EFC43363.1"/>
    </source>
</evidence>
<dbReference type="RefSeq" id="XP_002676107.1">
    <property type="nucleotide sequence ID" value="XM_002676061.1"/>
</dbReference>
<dbReference type="AlphaFoldDB" id="D2VII0"/>
<evidence type="ECO:0000256" key="2">
    <source>
        <dbReference type="ARBA" id="ARBA00022980"/>
    </source>
</evidence>
<dbReference type="Pfam" id="PF01775">
    <property type="entry name" value="Ribosomal_L18A"/>
    <property type="match status" value="1"/>
</dbReference>
<dbReference type="FunFam" id="3.10.20.10:FF:000002">
    <property type="entry name" value="60S ribosomal protein L18a"/>
    <property type="match status" value="1"/>
</dbReference>
<dbReference type="InParanoid" id="D2VII0"/>
<feature type="non-terminal residue" evidence="5">
    <location>
        <position position="1"/>
    </location>
</feature>
<dbReference type="KEGG" id="ngr:NAEGRDRAFT_4775"/>
<dbReference type="PIRSF" id="PIRSF002190">
    <property type="entry name" value="Ribosomal_L18a"/>
    <property type="match status" value="1"/>
</dbReference>
<gene>
    <name evidence="5" type="ORF">NAEGRDRAFT_4775</name>
</gene>
<dbReference type="Proteomes" id="UP000006671">
    <property type="component" value="Unassembled WGS sequence"/>
</dbReference>
<dbReference type="STRING" id="5762.D2VII0"/>
<dbReference type="SUPFAM" id="SSF160374">
    <property type="entry name" value="RplX-like"/>
    <property type="match status" value="1"/>
</dbReference>
<accession>D2VII0</accession>
<dbReference type="InterPro" id="IPR021138">
    <property type="entry name" value="Ribosomal_eL20_eukaryotes"/>
</dbReference>
<reference evidence="5 6" key="1">
    <citation type="journal article" date="2010" name="Cell">
        <title>The genome of Naegleria gruberi illuminates early eukaryotic versatility.</title>
        <authorList>
            <person name="Fritz-Laylin L.K."/>
            <person name="Prochnik S.E."/>
            <person name="Ginger M.L."/>
            <person name="Dacks J.B."/>
            <person name="Carpenter M.L."/>
            <person name="Field M.C."/>
            <person name="Kuo A."/>
            <person name="Paredez A."/>
            <person name="Chapman J."/>
            <person name="Pham J."/>
            <person name="Shu S."/>
            <person name="Neupane R."/>
            <person name="Cipriano M."/>
            <person name="Mancuso J."/>
            <person name="Tu H."/>
            <person name="Salamov A."/>
            <person name="Lindquist E."/>
            <person name="Shapiro H."/>
            <person name="Lucas S."/>
            <person name="Grigoriev I.V."/>
            <person name="Cande W.Z."/>
            <person name="Fulton C."/>
            <person name="Rokhsar D.S."/>
            <person name="Dawson S.C."/>
        </authorList>
    </citation>
    <scope>NUCLEOTIDE SEQUENCE [LARGE SCALE GENOMIC DNA]</scope>
    <source>
        <strain evidence="5 6">NEG-M</strain>
    </source>
</reference>
<dbReference type="VEuPathDB" id="AmoebaDB:NAEGRDRAFT_4775"/>
<proteinExistence type="inferred from homology"/>
<dbReference type="GO" id="GO:0005840">
    <property type="term" value="C:ribosome"/>
    <property type="evidence" value="ECO:0007669"/>
    <property type="project" value="UniProtKB-KW"/>
</dbReference>
<dbReference type="FunFam" id="3.10.20.10:FF:000001">
    <property type="entry name" value="60S ribosomal protein L18a"/>
    <property type="match status" value="1"/>
</dbReference>
<organism evidence="6">
    <name type="scientific">Naegleria gruberi</name>
    <name type="common">Amoeba</name>
    <dbReference type="NCBI Taxonomy" id="5762"/>
    <lineage>
        <taxon>Eukaryota</taxon>
        <taxon>Discoba</taxon>
        <taxon>Heterolobosea</taxon>
        <taxon>Tetramitia</taxon>
        <taxon>Eutetramitia</taxon>
        <taxon>Vahlkampfiidae</taxon>
        <taxon>Naegleria</taxon>
    </lineage>
</organism>
<evidence type="ECO:0000256" key="1">
    <source>
        <dbReference type="ARBA" id="ARBA00009362"/>
    </source>
</evidence>
<dbReference type="PANTHER" id="PTHR10052">
    <property type="entry name" value="60S RIBOSOMAL PROTEIN L18A"/>
    <property type="match status" value="1"/>
</dbReference>
<dbReference type="FunCoup" id="D2VII0">
    <property type="interactions" value="344"/>
</dbReference>
<dbReference type="eggNOG" id="KOG0829">
    <property type="taxonomic scope" value="Eukaryota"/>
</dbReference>
<dbReference type="EMBL" id="GG738874">
    <property type="protein sequence ID" value="EFC43363.1"/>
    <property type="molecule type" value="Genomic_DNA"/>
</dbReference>
<dbReference type="Gene3D" id="3.10.20.10">
    <property type="match status" value="2"/>
</dbReference>
<dbReference type="OrthoDB" id="723469at2759"/>
<keyword evidence="6" id="KW-1185">Reference proteome</keyword>
<feature type="non-terminal residue" evidence="5">
    <location>
        <position position="145"/>
    </location>
</feature>
<dbReference type="GeneID" id="8861945"/>
<evidence type="ECO:0000313" key="6">
    <source>
        <dbReference type="Proteomes" id="UP000006671"/>
    </source>
</evidence>
<dbReference type="InterPro" id="IPR028877">
    <property type="entry name" value="Ribosomal_eL20"/>
</dbReference>
<protein>
    <submittedName>
        <fullName evidence="5">Predicted protein</fullName>
    </submittedName>
</protein>
<dbReference type="OMA" id="MWARRET"/>
<comment type="similarity">
    <text evidence="1">Belongs to the eukaryotic ribosomal protein eL20 family.</text>
</comment>
<feature type="domain" description="Large ribosomal subunit protein eL20" evidence="4">
    <location>
        <begin position="2"/>
        <end position="122"/>
    </location>
</feature>
<dbReference type="HAMAP" id="MF_00273">
    <property type="entry name" value="Ribosomal_eL20"/>
    <property type="match status" value="1"/>
</dbReference>